<reference evidence="3" key="2">
    <citation type="journal article" date="2018" name="Plant J.">
        <title>The Sorghum bicolor reference genome: improved assembly, gene annotations, a transcriptome atlas, and signatures of genome organization.</title>
        <authorList>
            <person name="McCormick R.F."/>
            <person name="Truong S.K."/>
            <person name="Sreedasyam A."/>
            <person name="Jenkins J."/>
            <person name="Shu S."/>
            <person name="Sims D."/>
            <person name="Kennedy M."/>
            <person name="Amirebrahimi M."/>
            <person name="Weers B.D."/>
            <person name="McKinley B."/>
            <person name="Mattison A."/>
            <person name="Morishige D.T."/>
            <person name="Grimwood J."/>
            <person name="Schmutz J."/>
            <person name="Mullet J.E."/>
        </authorList>
    </citation>
    <scope>NUCLEOTIDE SEQUENCE [LARGE SCALE GENOMIC DNA]</scope>
    <source>
        <strain evidence="3">cv. BTx623</strain>
    </source>
</reference>
<dbReference type="Proteomes" id="UP000000768">
    <property type="component" value="Chromosome 8"/>
</dbReference>
<reference evidence="2 3" key="1">
    <citation type="journal article" date="2009" name="Nature">
        <title>The Sorghum bicolor genome and the diversification of grasses.</title>
        <authorList>
            <person name="Paterson A.H."/>
            <person name="Bowers J.E."/>
            <person name="Bruggmann R."/>
            <person name="Dubchak I."/>
            <person name="Grimwood J."/>
            <person name="Gundlach H."/>
            <person name="Haberer G."/>
            <person name="Hellsten U."/>
            <person name="Mitros T."/>
            <person name="Poliakov A."/>
            <person name="Schmutz J."/>
            <person name="Spannagl M."/>
            <person name="Tang H."/>
            <person name="Wang X."/>
            <person name="Wicker T."/>
            <person name="Bharti A.K."/>
            <person name="Chapman J."/>
            <person name="Feltus F.A."/>
            <person name="Gowik U."/>
            <person name="Grigoriev I.V."/>
            <person name="Lyons E."/>
            <person name="Maher C.A."/>
            <person name="Martis M."/>
            <person name="Narechania A."/>
            <person name="Otillar R.P."/>
            <person name="Penning B.W."/>
            <person name="Salamov A.A."/>
            <person name="Wang Y."/>
            <person name="Zhang L."/>
            <person name="Carpita N.C."/>
            <person name="Freeling M."/>
            <person name="Gingle A.R."/>
            <person name="Hash C.T."/>
            <person name="Keller B."/>
            <person name="Klein P."/>
            <person name="Kresovich S."/>
            <person name="McCann M.C."/>
            <person name="Ming R."/>
            <person name="Peterson D.G."/>
            <person name="Mehboob-ur-Rahman"/>
            <person name="Ware D."/>
            <person name="Westhoff P."/>
            <person name="Mayer K.F."/>
            <person name="Messing J."/>
            <person name="Rokhsar D.S."/>
        </authorList>
    </citation>
    <scope>NUCLEOTIDE SEQUENCE [LARGE SCALE GENOMIC DNA]</scope>
    <source>
        <strain evidence="3">cv. BTx623</strain>
    </source>
</reference>
<dbReference type="Gramene" id="KXG23994">
    <property type="protein sequence ID" value="KXG23994"/>
    <property type="gene ID" value="SORBI_3008G169500"/>
</dbReference>
<evidence type="ECO:0000256" key="1">
    <source>
        <dbReference type="SAM" id="MobiDB-lite"/>
    </source>
</evidence>
<gene>
    <name evidence="2" type="ORF">SORBI_3008G169500</name>
</gene>
<dbReference type="EMBL" id="CM000767">
    <property type="protein sequence ID" value="KXG23994.1"/>
    <property type="molecule type" value="Genomic_DNA"/>
</dbReference>
<accession>A0A1B6PE80</accession>
<feature type="compositionally biased region" description="Basic and acidic residues" evidence="1">
    <location>
        <begin position="106"/>
        <end position="117"/>
    </location>
</feature>
<organism evidence="2 3">
    <name type="scientific">Sorghum bicolor</name>
    <name type="common">Sorghum</name>
    <name type="synonym">Sorghum vulgare</name>
    <dbReference type="NCBI Taxonomy" id="4558"/>
    <lineage>
        <taxon>Eukaryota</taxon>
        <taxon>Viridiplantae</taxon>
        <taxon>Streptophyta</taxon>
        <taxon>Embryophyta</taxon>
        <taxon>Tracheophyta</taxon>
        <taxon>Spermatophyta</taxon>
        <taxon>Magnoliopsida</taxon>
        <taxon>Liliopsida</taxon>
        <taxon>Poales</taxon>
        <taxon>Poaceae</taxon>
        <taxon>PACMAD clade</taxon>
        <taxon>Panicoideae</taxon>
        <taxon>Andropogonodae</taxon>
        <taxon>Andropogoneae</taxon>
        <taxon>Sorghinae</taxon>
        <taxon>Sorghum</taxon>
    </lineage>
</organism>
<evidence type="ECO:0000313" key="2">
    <source>
        <dbReference type="EMBL" id="KXG23994.1"/>
    </source>
</evidence>
<feature type="compositionally biased region" description="Low complexity" evidence="1">
    <location>
        <begin position="47"/>
        <end position="59"/>
    </location>
</feature>
<keyword evidence="3" id="KW-1185">Reference proteome</keyword>
<dbReference type="AlphaFoldDB" id="A0A1B6PE80"/>
<protein>
    <submittedName>
        <fullName evidence="2">Uncharacterized protein</fullName>
    </submittedName>
</protein>
<evidence type="ECO:0000313" key="3">
    <source>
        <dbReference type="Proteomes" id="UP000000768"/>
    </source>
</evidence>
<dbReference type="InParanoid" id="A0A1B6PE80"/>
<feature type="region of interest" description="Disordered" evidence="1">
    <location>
        <begin position="47"/>
        <end position="117"/>
    </location>
</feature>
<name>A0A1B6PE80_SORBI</name>
<sequence length="117" mass="12892">MPNTHEWNRKPPESRVHVKLLFVLGYRQDEPGSLPLQSNPSSAAAAAAAATSPFPRSSSQIRLKNRLPEPRTVAANARHRRPHRPEILSRAPSPGNTTSKLQPFPKEPKKSAEMSTA</sequence>
<proteinExistence type="predicted"/>